<keyword evidence="1" id="KW-0732">Signal</keyword>
<dbReference type="Gene3D" id="1.25.40.10">
    <property type="entry name" value="Tetratricopeptide repeat domain"/>
    <property type="match status" value="1"/>
</dbReference>
<dbReference type="Proteomes" id="UP000714420">
    <property type="component" value="Unassembled WGS sequence"/>
</dbReference>
<dbReference type="RefSeq" id="WP_172276510.1">
    <property type="nucleotide sequence ID" value="NZ_CASGMU010000012.1"/>
</dbReference>
<proteinExistence type="predicted"/>
<organism evidence="3 4">
    <name type="scientific">Xylanibacter muris</name>
    <dbReference type="NCBI Taxonomy" id="2736290"/>
    <lineage>
        <taxon>Bacteria</taxon>
        <taxon>Pseudomonadati</taxon>
        <taxon>Bacteroidota</taxon>
        <taxon>Bacteroidia</taxon>
        <taxon>Bacteroidales</taxon>
        <taxon>Prevotellaceae</taxon>
        <taxon>Xylanibacter</taxon>
    </lineage>
</organism>
<evidence type="ECO:0000313" key="3">
    <source>
        <dbReference type="EMBL" id="NPD92888.1"/>
    </source>
</evidence>
<feature type="signal peptide" evidence="1">
    <location>
        <begin position="1"/>
        <end position="23"/>
    </location>
</feature>
<evidence type="ECO:0000259" key="2">
    <source>
        <dbReference type="Pfam" id="PF12984"/>
    </source>
</evidence>
<evidence type="ECO:0000256" key="1">
    <source>
        <dbReference type="SAM" id="SignalP"/>
    </source>
</evidence>
<name>A0ABX2ANT1_9BACT</name>
<dbReference type="Pfam" id="PF12984">
    <property type="entry name" value="DUF3868"/>
    <property type="match status" value="1"/>
</dbReference>
<reference evidence="3 4" key="1">
    <citation type="submission" date="2020-05" db="EMBL/GenBank/DDBJ databases">
        <title>Distinct polysaccharide utilization as determinants for interspecies competition between intestinal Prevotella spp.</title>
        <authorList>
            <person name="Galvez E.J.C."/>
            <person name="Iljazovic A."/>
            <person name="Strowig T."/>
        </authorList>
    </citation>
    <scope>NUCLEOTIDE SEQUENCE [LARGE SCALE GENOMIC DNA]</scope>
    <source>
        <strain evidence="3 4">PMUR</strain>
    </source>
</reference>
<dbReference type="InterPro" id="IPR011990">
    <property type="entry name" value="TPR-like_helical_dom_sf"/>
</dbReference>
<dbReference type="SUPFAM" id="SSF48452">
    <property type="entry name" value="TPR-like"/>
    <property type="match status" value="1"/>
</dbReference>
<dbReference type="EMBL" id="JABKKF010000012">
    <property type="protein sequence ID" value="NPD92888.1"/>
    <property type="molecule type" value="Genomic_DNA"/>
</dbReference>
<accession>A0ABX2ANT1</accession>
<feature type="domain" description="DUF3868" evidence="2">
    <location>
        <begin position="23"/>
        <end position="99"/>
    </location>
</feature>
<comment type="caution">
    <text evidence="3">The sequence shown here is derived from an EMBL/GenBank/DDBJ whole genome shotgun (WGS) entry which is preliminary data.</text>
</comment>
<gene>
    <name evidence="3" type="ORF">HPS56_11160</name>
</gene>
<sequence length="478" mass="54832">MKRKIYIMLAALSGIACMPEVCAQESGGIIPGVSVERFTMNREGKFLNVAMDIDLKDLDVSSNRAVLLTPRLVNGKDSLDLPSMGIYGRRRYYYYVRNGIGKISGEDEKVYRVSEKPDSVAYNNLTEYSEWMDGATLKFHRSDWGCCHDILAEYDGILGRHHEAFFPTLLFVQPKAETEKTRSLAGSAYIDFPVDQTVIYPDYHNNTAELGKIEGTIDSVRNDADVTITSVWLKGYASPESPYKHNTDLAIGRTAALKAHIRQLFHFADGIIATDYEPENWEGLRQYVEKSNIDHREEILGMIDSDMEPDAKEAKIKRTYPKEYRFLLQHCYPYLRRTDYRIEYNIRIFNDVEEIRRMMAEHPQKLSQNEFYLVAQDYEPGTAEFTDVFETAVRIFPNDSIANLNAANAAIRRDDYARAERYLEKAGGTPEAVYARAALAIRKEDYETARRYLETARDMGLEQAAATLNELNERRKKQ</sequence>
<dbReference type="PROSITE" id="PS51257">
    <property type="entry name" value="PROKAR_LIPOPROTEIN"/>
    <property type="match status" value="1"/>
</dbReference>
<keyword evidence="4" id="KW-1185">Reference proteome</keyword>
<feature type="chain" id="PRO_5047308442" evidence="1">
    <location>
        <begin position="24"/>
        <end position="478"/>
    </location>
</feature>
<dbReference type="InterPro" id="IPR024480">
    <property type="entry name" value="DUF3868"/>
</dbReference>
<evidence type="ECO:0000313" key="4">
    <source>
        <dbReference type="Proteomes" id="UP000714420"/>
    </source>
</evidence>
<protein>
    <submittedName>
        <fullName evidence="3">DUF3868 domain-containing protein</fullName>
    </submittedName>
</protein>